<keyword evidence="2" id="KW-1133">Transmembrane helix</keyword>
<protein>
    <recommendedName>
        <fullName evidence="5">ABC-2 type transporter domain-containing protein</fullName>
    </recommendedName>
</protein>
<dbReference type="RefSeq" id="XP_009534640.1">
    <property type="nucleotide sequence ID" value="XM_009536345.1"/>
</dbReference>
<evidence type="ECO:0000313" key="4">
    <source>
        <dbReference type="Proteomes" id="UP000002640"/>
    </source>
</evidence>
<dbReference type="Proteomes" id="UP000002640">
    <property type="component" value="Unassembled WGS sequence"/>
</dbReference>
<evidence type="ECO:0000313" key="3">
    <source>
        <dbReference type="EMBL" id="EGZ09779.1"/>
    </source>
</evidence>
<sequence>MLEVIGAGVDHSADIDVDFARVFAASSLKAIIDENLSKEGVTVPSRDQSKLSFANKRAASNLTLAYMLRPSIRPGTSSFTLAEIPYVLVSSLLFPVVCLPLGGFTDIDDLGFYWFNLTLHVLCQIYLGQLLSFAMPSTYGVRSVYDPFEILPSMEVAGVLCNSVFVLFMGSNPPVSTILRGYKWIFDATPHRCSSMLFTALLFGSCSDDEYAQIAKMH</sequence>
<organism evidence="3 4">
    <name type="scientific">Phytophthora sojae (strain P6497)</name>
    <name type="common">Soybean stem and root rot agent</name>
    <name type="synonym">Phytophthora megasperma f. sp. glycines</name>
    <dbReference type="NCBI Taxonomy" id="1094619"/>
    <lineage>
        <taxon>Eukaryota</taxon>
        <taxon>Sar</taxon>
        <taxon>Stramenopiles</taxon>
        <taxon>Oomycota</taxon>
        <taxon>Peronosporomycetes</taxon>
        <taxon>Peronosporales</taxon>
        <taxon>Peronosporaceae</taxon>
        <taxon>Phytophthora</taxon>
    </lineage>
</organism>
<keyword evidence="1" id="KW-0813">Transport</keyword>
<feature type="transmembrane region" description="Helical" evidence="2">
    <location>
        <begin position="111"/>
        <end position="130"/>
    </location>
</feature>
<feature type="transmembrane region" description="Helical" evidence="2">
    <location>
        <begin position="84"/>
        <end position="104"/>
    </location>
</feature>
<keyword evidence="2" id="KW-0812">Transmembrane</keyword>
<dbReference type="PANTHER" id="PTHR19241">
    <property type="entry name" value="ATP-BINDING CASSETTE TRANSPORTER"/>
    <property type="match status" value="1"/>
</dbReference>
<name>G5A530_PHYSP</name>
<dbReference type="InParanoid" id="G5A530"/>
<feature type="transmembrane region" description="Helical" evidence="2">
    <location>
        <begin position="150"/>
        <end position="170"/>
    </location>
</feature>
<keyword evidence="2" id="KW-0472">Membrane</keyword>
<proteinExistence type="predicted"/>
<dbReference type="GeneID" id="20639015"/>
<evidence type="ECO:0008006" key="5">
    <source>
        <dbReference type="Google" id="ProtNLM"/>
    </source>
</evidence>
<evidence type="ECO:0000256" key="2">
    <source>
        <dbReference type="SAM" id="Phobius"/>
    </source>
</evidence>
<dbReference type="KEGG" id="psoj:PHYSODRAFT_258894"/>
<gene>
    <name evidence="3" type="ORF">PHYSODRAFT_258894</name>
</gene>
<keyword evidence="4" id="KW-1185">Reference proteome</keyword>
<dbReference type="AlphaFoldDB" id="G5A530"/>
<dbReference type="EMBL" id="JH159159">
    <property type="protein sequence ID" value="EGZ09779.1"/>
    <property type="molecule type" value="Genomic_DNA"/>
</dbReference>
<evidence type="ECO:0000256" key="1">
    <source>
        <dbReference type="ARBA" id="ARBA00022448"/>
    </source>
</evidence>
<accession>G5A530</accession>
<reference evidence="3 4" key="1">
    <citation type="journal article" date="2006" name="Science">
        <title>Phytophthora genome sequences uncover evolutionary origins and mechanisms of pathogenesis.</title>
        <authorList>
            <person name="Tyler B.M."/>
            <person name="Tripathy S."/>
            <person name="Zhang X."/>
            <person name="Dehal P."/>
            <person name="Jiang R.H."/>
            <person name="Aerts A."/>
            <person name="Arredondo F.D."/>
            <person name="Baxter L."/>
            <person name="Bensasson D."/>
            <person name="Beynon J.L."/>
            <person name="Chapman J."/>
            <person name="Damasceno C.M."/>
            <person name="Dorrance A.E."/>
            <person name="Dou D."/>
            <person name="Dickerman A.W."/>
            <person name="Dubchak I.L."/>
            <person name="Garbelotto M."/>
            <person name="Gijzen M."/>
            <person name="Gordon S.G."/>
            <person name="Govers F."/>
            <person name="Grunwald N.J."/>
            <person name="Huang W."/>
            <person name="Ivors K.L."/>
            <person name="Jones R.W."/>
            <person name="Kamoun S."/>
            <person name="Krampis K."/>
            <person name="Lamour K.H."/>
            <person name="Lee M.K."/>
            <person name="McDonald W.H."/>
            <person name="Medina M."/>
            <person name="Meijer H.J."/>
            <person name="Nordberg E.K."/>
            <person name="Maclean D.J."/>
            <person name="Ospina-Giraldo M.D."/>
            <person name="Morris P.F."/>
            <person name="Phuntumart V."/>
            <person name="Putnam N.H."/>
            <person name="Rash S."/>
            <person name="Rose J.K."/>
            <person name="Sakihama Y."/>
            <person name="Salamov A.A."/>
            <person name="Savidor A."/>
            <person name="Scheuring C.F."/>
            <person name="Smith B.M."/>
            <person name="Sobral B.W."/>
            <person name="Terry A."/>
            <person name="Torto-Alalibo T.A."/>
            <person name="Win J."/>
            <person name="Xu Z."/>
            <person name="Zhang H."/>
            <person name="Grigoriev I.V."/>
            <person name="Rokhsar D.S."/>
            <person name="Boore J.L."/>
        </authorList>
    </citation>
    <scope>NUCLEOTIDE SEQUENCE [LARGE SCALE GENOMIC DNA]</scope>
    <source>
        <strain evidence="3 4">P6497</strain>
    </source>
</reference>